<comment type="caution">
    <text evidence="2">The sequence shown here is derived from an EMBL/GenBank/DDBJ whole genome shotgun (WGS) entry which is preliminary data.</text>
</comment>
<feature type="compositionally biased region" description="Basic and acidic residues" evidence="1">
    <location>
        <begin position="19"/>
        <end position="30"/>
    </location>
</feature>
<evidence type="ECO:0000313" key="3">
    <source>
        <dbReference type="Proteomes" id="UP000789396"/>
    </source>
</evidence>
<feature type="non-terminal residue" evidence="2">
    <location>
        <position position="140"/>
    </location>
</feature>
<feature type="non-terminal residue" evidence="2">
    <location>
        <position position="1"/>
    </location>
</feature>
<keyword evidence="3" id="KW-1185">Reference proteome</keyword>
<evidence type="ECO:0000313" key="2">
    <source>
        <dbReference type="EMBL" id="CAG8821651.1"/>
    </source>
</evidence>
<feature type="region of interest" description="Disordered" evidence="1">
    <location>
        <begin position="97"/>
        <end position="119"/>
    </location>
</feature>
<sequence length="140" mass="15833">GPGIEFEEDIDIVSESEPGTEHEKDTKDGPGIEFEEDIDIVSESDNASENTANYQHGHLPPIRIEIYCGKTFGTWEEYQETLERYAHQNNFAIKKKQSGKYVSRKTAPPEKQRNKGSKRIGCPFLVNAYKSKGPDNETII</sequence>
<dbReference type="EMBL" id="CAJVPZ010100883">
    <property type="protein sequence ID" value="CAG8821651.1"/>
    <property type="molecule type" value="Genomic_DNA"/>
</dbReference>
<dbReference type="Proteomes" id="UP000789396">
    <property type="component" value="Unassembled WGS sequence"/>
</dbReference>
<feature type="region of interest" description="Disordered" evidence="1">
    <location>
        <begin position="1"/>
        <end position="35"/>
    </location>
</feature>
<feature type="compositionally biased region" description="Acidic residues" evidence="1">
    <location>
        <begin position="1"/>
        <end position="14"/>
    </location>
</feature>
<evidence type="ECO:0000256" key="1">
    <source>
        <dbReference type="SAM" id="MobiDB-lite"/>
    </source>
</evidence>
<dbReference type="AlphaFoldDB" id="A0A9N9PJ59"/>
<accession>A0A9N9PJ59</accession>
<organism evidence="2 3">
    <name type="scientific">Racocetra fulgida</name>
    <dbReference type="NCBI Taxonomy" id="60492"/>
    <lineage>
        <taxon>Eukaryota</taxon>
        <taxon>Fungi</taxon>
        <taxon>Fungi incertae sedis</taxon>
        <taxon>Mucoromycota</taxon>
        <taxon>Glomeromycotina</taxon>
        <taxon>Glomeromycetes</taxon>
        <taxon>Diversisporales</taxon>
        <taxon>Gigasporaceae</taxon>
        <taxon>Racocetra</taxon>
    </lineage>
</organism>
<dbReference type="OrthoDB" id="2371117at2759"/>
<gene>
    <name evidence="2" type="ORF">RFULGI_LOCUS19705</name>
</gene>
<protein>
    <submittedName>
        <fullName evidence="2">1567_t:CDS:1</fullName>
    </submittedName>
</protein>
<name>A0A9N9PJ59_9GLOM</name>
<proteinExistence type="predicted"/>
<reference evidence="2" key="1">
    <citation type="submission" date="2021-06" db="EMBL/GenBank/DDBJ databases">
        <authorList>
            <person name="Kallberg Y."/>
            <person name="Tangrot J."/>
            <person name="Rosling A."/>
        </authorList>
    </citation>
    <scope>NUCLEOTIDE SEQUENCE</scope>
    <source>
        <strain evidence="2">IN212</strain>
    </source>
</reference>